<dbReference type="Pfam" id="PF06108">
    <property type="entry name" value="DUF952"/>
    <property type="match status" value="1"/>
</dbReference>
<dbReference type="Gene3D" id="3.20.170.20">
    <property type="entry name" value="Protein of unknown function DUF952"/>
    <property type="match status" value="1"/>
</dbReference>
<dbReference type="CDD" id="cd02883">
    <property type="entry name" value="NUDIX_Hydrolase"/>
    <property type="match status" value="1"/>
</dbReference>
<dbReference type="OrthoDB" id="9804442at2"/>
<evidence type="ECO:0000256" key="2">
    <source>
        <dbReference type="ARBA" id="ARBA00005582"/>
    </source>
</evidence>
<dbReference type="SUPFAM" id="SSF56399">
    <property type="entry name" value="ADP-ribosylation"/>
    <property type="match status" value="1"/>
</dbReference>
<dbReference type="PANTHER" id="PTHR43046:SF16">
    <property type="entry name" value="ADP-RIBOSE PYROPHOSPHATASE YJHB-RELATED"/>
    <property type="match status" value="1"/>
</dbReference>
<comment type="cofactor">
    <cofactor evidence="1">
        <name>Mg(2+)</name>
        <dbReference type="ChEBI" id="CHEBI:18420"/>
    </cofactor>
</comment>
<dbReference type="SUPFAM" id="SSF55811">
    <property type="entry name" value="Nudix"/>
    <property type="match status" value="1"/>
</dbReference>
<dbReference type="RefSeq" id="WP_129187892.1">
    <property type="nucleotide sequence ID" value="NZ_CP035493.1"/>
</dbReference>
<evidence type="ECO:0000259" key="5">
    <source>
        <dbReference type="PROSITE" id="PS51462"/>
    </source>
</evidence>
<dbReference type="AlphaFoldDB" id="A0A4P6F3U3"/>
<sequence>MPALWHLARTSDWEKAAADGHYAMSTRGRTVDEVGFVHASFDLEQVGRVAAAVYADVVEPLTLLAVDPDVLADAGIEVRAEVGDAADPAQERYPHLYGGRVPAAAVVAALPARMAGGQLQVDEPADVLRAAMDVREAAYGLVADDAGRTLLARLTGGPDDGLWTLPGGGLEGDETPEEAVVREVREETGLDVERDGKVGVDVIVITARERVSRGVGPIAGVRHLYRARVTGGALRPEADGSTDLAAWHAPEEVERLCCVELVDVGLRLLARTAPSRPGA</sequence>
<name>A0A4P6F3U3_9MICO</name>
<dbReference type="InterPro" id="IPR000086">
    <property type="entry name" value="NUDIX_hydrolase_dom"/>
</dbReference>
<dbReference type="InterPro" id="IPR009297">
    <property type="entry name" value="DUF952"/>
</dbReference>
<dbReference type="Pfam" id="PF00293">
    <property type="entry name" value="NUDIX"/>
    <property type="match status" value="1"/>
</dbReference>
<organism evidence="6 7">
    <name type="scientific">Xylanimonas protaetiae</name>
    <dbReference type="NCBI Taxonomy" id="2509457"/>
    <lineage>
        <taxon>Bacteria</taxon>
        <taxon>Bacillati</taxon>
        <taxon>Actinomycetota</taxon>
        <taxon>Actinomycetes</taxon>
        <taxon>Micrococcales</taxon>
        <taxon>Promicromonosporaceae</taxon>
        <taxon>Xylanimonas</taxon>
    </lineage>
</organism>
<keyword evidence="3 4" id="KW-0378">Hydrolase</keyword>
<dbReference type="Proteomes" id="UP000292118">
    <property type="component" value="Chromosome"/>
</dbReference>
<comment type="similarity">
    <text evidence="2 4">Belongs to the Nudix hydrolase family.</text>
</comment>
<dbReference type="InterPro" id="IPR020084">
    <property type="entry name" value="NUDIX_hydrolase_CS"/>
</dbReference>
<feature type="domain" description="Nudix hydrolase" evidence="5">
    <location>
        <begin position="133"/>
        <end position="270"/>
    </location>
</feature>
<evidence type="ECO:0000313" key="6">
    <source>
        <dbReference type="EMBL" id="QAY70282.1"/>
    </source>
</evidence>
<gene>
    <name evidence="6" type="ORF">ET471_09765</name>
</gene>
<reference evidence="6 7" key="1">
    <citation type="submission" date="2019-01" db="EMBL/GenBank/DDBJ databases">
        <title>Genome sequencing of strain FW10M-9.</title>
        <authorList>
            <person name="Heo J."/>
            <person name="Kim S.-J."/>
            <person name="Kim J.-S."/>
            <person name="Hong S.-B."/>
            <person name="Kwon S.-W."/>
        </authorList>
    </citation>
    <scope>NUCLEOTIDE SEQUENCE [LARGE SCALE GENOMIC DNA]</scope>
    <source>
        <strain evidence="6 7">FW10M-9</strain>
    </source>
</reference>
<dbReference type="GO" id="GO:0016787">
    <property type="term" value="F:hydrolase activity"/>
    <property type="evidence" value="ECO:0007669"/>
    <property type="project" value="UniProtKB-KW"/>
</dbReference>
<evidence type="ECO:0000256" key="4">
    <source>
        <dbReference type="RuleBase" id="RU003476"/>
    </source>
</evidence>
<dbReference type="PRINTS" id="PR00502">
    <property type="entry name" value="NUDIXFAMILY"/>
</dbReference>
<dbReference type="InterPro" id="IPR020476">
    <property type="entry name" value="Nudix_hydrolase"/>
</dbReference>
<dbReference type="InterPro" id="IPR015797">
    <property type="entry name" value="NUDIX_hydrolase-like_dom_sf"/>
</dbReference>
<dbReference type="KEGG" id="xya:ET471_09765"/>
<dbReference type="PANTHER" id="PTHR43046">
    <property type="entry name" value="GDP-MANNOSE MANNOSYL HYDROLASE"/>
    <property type="match status" value="1"/>
</dbReference>
<protein>
    <submittedName>
        <fullName evidence="6">DUF952 domain-containing protein</fullName>
    </submittedName>
</protein>
<dbReference type="PROSITE" id="PS00893">
    <property type="entry name" value="NUDIX_BOX"/>
    <property type="match status" value="1"/>
</dbReference>
<proteinExistence type="inferred from homology"/>
<dbReference type="Gene3D" id="3.90.79.10">
    <property type="entry name" value="Nucleoside Triphosphate Pyrophosphohydrolase"/>
    <property type="match status" value="1"/>
</dbReference>
<dbReference type="PROSITE" id="PS51462">
    <property type="entry name" value="NUDIX"/>
    <property type="match status" value="1"/>
</dbReference>
<evidence type="ECO:0000313" key="7">
    <source>
        <dbReference type="Proteomes" id="UP000292118"/>
    </source>
</evidence>
<keyword evidence="7" id="KW-1185">Reference proteome</keyword>
<evidence type="ECO:0000256" key="3">
    <source>
        <dbReference type="ARBA" id="ARBA00022801"/>
    </source>
</evidence>
<evidence type="ECO:0000256" key="1">
    <source>
        <dbReference type="ARBA" id="ARBA00001946"/>
    </source>
</evidence>
<accession>A0A4P6F3U3</accession>
<dbReference type="EMBL" id="CP035493">
    <property type="protein sequence ID" value="QAY70282.1"/>
    <property type="molecule type" value="Genomic_DNA"/>
</dbReference>